<evidence type="ECO:0000313" key="3">
    <source>
        <dbReference type="Proteomes" id="UP000295573"/>
    </source>
</evidence>
<reference evidence="2 3" key="1">
    <citation type="journal article" date="2015" name="Stand. Genomic Sci.">
        <title>Genomic Encyclopedia of Bacterial and Archaeal Type Strains, Phase III: the genomes of soil and plant-associated and newly described type strains.</title>
        <authorList>
            <person name="Whitman W.B."/>
            <person name="Woyke T."/>
            <person name="Klenk H.P."/>
            <person name="Zhou Y."/>
            <person name="Lilburn T.G."/>
            <person name="Beck B.J."/>
            <person name="De Vos P."/>
            <person name="Vandamme P."/>
            <person name="Eisen J.A."/>
            <person name="Garrity G."/>
            <person name="Hugenholtz P."/>
            <person name="Kyrpides N.C."/>
        </authorList>
    </citation>
    <scope>NUCLEOTIDE SEQUENCE [LARGE SCALE GENOMIC DNA]</scope>
    <source>
        <strain evidence="2 3">VKM Ac-2541</strain>
    </source>
</reference>
<protein>
    <submittedName>
        <fullName evidence="2">Uncharacterized protein</fullName>
    </submittedName>
</protein>
<name>A0A4V2S310_9ACTN</name>
<comment type="caution">
    <text evidence="2">The sequence shown here is derived from an EMBL/GenBank/DDBJ whole genome shotgun (WGS) entry which is preliminary data.</text>
</comment>
<proteinExistence type="predicted"/>
<dbReference type="AlphaFoldDB" id="A0A4V2S310"/>
<feature type="compositionally biased region" description="Basic and acidic residues" evidence="1">
    <location>
        <begin position="70"/>
        <end position="84"/>
    </location>
</feature>
<evidence type="ECO:0000256" key="1">
    <source>
        <dbReference type="SAM" id="MobiDB-lite"/>
    </source>
</evidence>
<sequence>MSIWERFKRWRLAHTVNEADAPADTSTAMTRAEGGDPRGGTPTTTGTGTSGEFVGRVAGDDPDTGPSGAEARRKPNESNPDDTR</sequence>
<dbReference type="RefSeq" id="WP_132155396.1">
    <property type="nucleotide sequence ID" value="NZ_SLWR01000013.1"/>
</dbReference>
<dbReference type="Proteomes" id="UP000295573">
    <property type="component" value="Unassembled WGS sequence"/>
</dbReference>
<organism evidence="2 3">
    <name type="scientific">Kribbella antiqua</name>
    <dbReference type="NCBI Taxonomy" id="2512217"/>
    <lineage>
        <taxon>Bacteria</taxon>
        <taxon>Bacillati</taxon>
        <taxon>Actinomycetota</taxon>
        <taxon>Actinomycetes</taxon>
        <taxon>Propionibacteriales</taxon>
        <taxon>Kribbellaceae</taxon>
        <taxon>Kribbella</taxon>
    </lineage>
</organism>
<accession>A0A4V2S310</accession>
<evidence type="ECO:0000313" key="2">
    <source>
        <dbReference type="EMBL" id="TCO42510.1"/>
    </source>
</evidence>
<dbReference type="EMBL" id="SLWR01000013">
    <property type="protein sequence ID" value="TCO42510.1"/>
    <property type="molecule type" value="Genomic_DNA"/>
</dbReference>
<keyword evidence="3" id="KW-1185">Reference proteome</keyword>
<feature type="region of interest" description="Disordered" evidence="1">
    <location>
        <begin position="15"/>
        <end position="84"/>
    </location>
</feature>
<dbReference type="OrthoDB" id="3830914at2"/>
<gene>
    <name evidence="2" type="ORF">EV646_113132</name>
</gene>